<dbReference type="FunFam" id="2.40.110.10:FF:000011">
    <property type="entry name" value="Acyl-CoA dehydrogenase FadE34"/>
    <property type="match status" value="1"/>
</dbReference>
<dbReference type="Gene3D" id="2.40.110.10">
    <property type="entry name" value="Butyryl-CoA Dehydrogenase, subunit A, domain 2"/>
    <property type="match status" value="1"/>
</dbReference>
<evidence type="ECO:0000256" key="3">
    <source>
        <dbReference type="ARBA" id="ARBA00022630"/>
    </source>
</evidence>
<comment type="cofactor">
    <cofactor evidence="1">
        <name>FAD</name>
        <dbReference type="ChEBI" id="CHEBI:57692"/>
    </cofactor>
</comment>
<keyword evidence="3" id="KW-0285">Flavoprotein</keyword>
<organism evidence="9">
    <name type="scientific">marine metagenome</name>
    <dbReference type="NCBI Taxonomy" id="408172"/>
    <lineage>
        <taxon>unclassified sequences</taxon>
        <taxon>metagenomes</taxon>
        <taxon>ecological metagenomes</taxon>
    </lineage>
</organism>
<evidence type="ECO:0000259" key="8">
    <source>
        <dbReference type="Pfam" id="PF02771"/>
    </source>
</evidence>
<dbReference type="SUPFAM" id="SSF56645">
    <property type="entry name" value="Acyl-CoA dehydrogenase NM domain-like"/>
    <property type="match status" value="1"/>
</dbReference>
<dbReference type="Gene3D" id="1.20.140.10">
    <property type="entry name" value="Butyryl-CoA Dehydrogenase, subunit A, domain 3"/>
    <property type="match status" value="1"/>
</dbReference>
<name>A0A381S780_9ZZZZ</name>
<evidence type="ECO:0000259" key="6">
    <source>
        <dbReference type="Pfam" id="PF00441"/>
    </source>
</evidence>
<dbReference type="Gene3D" id="1.10.540.10">
    <property type="entry name" value="Acyl-CoA dehydrogenase/oxidase, N-terminal domain"/>
    <property type="match status" value="1"/>
</dbReference>
<evidence type="ECO:0000313" key="9">
    <source>
        <dbReference type="EMBL" id="SUZ96993.1"/>
    </source>
</evidence>
<dbReference type="Pfam" id="PF02770">
    <property type="entry name" value="Acyl-CoA_dh_M"/>
    <property type="match status" value="1"/>
</dbReference>
<evidence type="ECO:0008006" key="10">
    <source>
        <dbReference type="Google" id="ProtNLM"/>
    </source>
</evidence>
<evidence type="ECO:0000256" key="2">
    <source>
        <dbReference type="ARBA" id="ARBA00009347"/>
    </source>
</evidence>
<dbReference type="InterPro" id="IPR009100">
    <property type="entry name" value="AcylCoA_DH/oxidase_NM_dom_sf"/>
</dbReference>
<protein>
    <recommendedName>
        <fullName evidence="10">Acyl-CoA dehydrogenase</fullName>
    </recommendedName>
</protein>
<dbReference type="PANTHER" id="PTHR43292">
    <property type="entry name" value="ACYL-COA DEHYDROGENASE"/>
    <property type="match status" value="1"/>
</dbReference>
<dbReference type="InterPro" id="IPR052161">
    <property type="entry name" value="Mycobact_Acyl-CoA_DH"/>
</dbReference>
<dbReference type="Pfam" id="PF00441">
    <property type="entry name" value="Acyl-CoA_dh_1"/>
    <property type="match status" value="1"/>
</dbReference>
<dbReference type="GO" id="GO:0005886">
    <property type="term" value="C:plasma membrane"/>
    <property type="evidence" value="ECO:0007669"/>
    <property type="project" value="TreeGrafter"/>
</dbReference>
<comment type="similarity">
    <text evidence="2">Belongs to the acyl-CoA dehydrogenase family.</text>
</comment>
<dbReference type="AlphaFoldDB" id="A0A381S780"/>
<dbReference type="Pfam" id="PF02771">
    <property type="entry name" value="Acyl-CoA_dh_N"/>
    <property type="match status" value="1"/>
</dbReference>
<evidence type="ECO:0000256" key="4">
    <source>
        <dbReference type="ARBA" id="ARBA00022827"/>
    </source>
</evidence>
<gene>
    <name evidence="9" type="ORF">METZ01_LOCUS49847</name>
</gene>
<dbReference type="GO" id="GO:0016627">
    <property type="term" value="F:oxidoreductase activity, acting on the CH-CH group of donors"/>
    <property type="evidence" value="ECO:0007669"/>
    <property type="project" value="InterPro"/>
</dbReference>
<dbReference type="InterPro" id="IPR013786">
    <property type="entry name" value="AcylCoA_DH/ox_N"/>
</dbReference>
<dbReference type="InterPro" id="IPR006091">
    <property type="entry name" value="Acyl-CoA_Oxase/DH_mid-dom"/>
</dbReference>
<dbReference type="EMBL" id="UINC01002467">
    <property type="protein sequence ID" value="SUZ96993.1"/>
    <property type="molecule type" value="Genomic_DNA"/>
</dbReference>
<keyword evidence="4" id="KW-0274">FAD</keyword>
<feature type="domain" description="Acyl-CoA dehydrogenase/oxidase N-terminal" evidence="8">
    <location>
        <begin position="52"/>
        <end position="130"/>
    </location>
</feature>
<dbReference type="SUPFAM" id="SSF47203">
    <property type="entry name" value="Acyl-CoA dehydrogenase C-terminal domain-like"/>
    <property type="match status" value="1"/>
</dbReference>
<evidence type="ECO:0000256" key="5">
    <source>
        <dbReference type="ARBA" id="ARBA00023002"/>
    </source>
</evidence>
<evidence type="ECO:0000256" key="1">
    <source>
        <dbReference type="ARBA" id="ARBA00001974"/>
    </source>
</evidence>
<feature type="domain" description="Acyl-CoA oxidase/dehydrogenase middle" evidence="7">
    <location>
        <begin position="137"/>
        <end position="231"/>
    </location>
</feature>
<accession>A0A381S780</accession>
<reference evidence="9" key="1">
    <citation type="submission" date="2018-05" db="EMBL/GenBank/DDBJ databases">
        <authorList>
            <person name="Lanie J.A."/>
            <person name="Ng W.-L."/>
            <person name="Kazmierczak K.M."/>
            <person name="Andrzejewski T.M."/>
            <person name="Davidsen T.M."/>
            <person name="Wayne K.J."/>
            <person name="Tettelin H."/>
            <person name="Glass J.I."/>
            <person name="Rusch D."/>
            <person name="Podicherti R."/>
            <person name="Tsui H.-C.T."/>
            <person name="Winkler M.E."/>
        </authorList>
    </citation>
    <scope>NUCLEOTIDE SEQUENCE</scope>
</reference>
<dbReference type="GO" id="GO:0050660">
    <property type="term" value="F:flavin adenine dinucleotide binding"/>
    <property type="evidence" value="ECO:0007669"/>
    <property type="project" value="InterPro"/>
</dbReference>
<evidence type="ECO:0000259" key="7">
    <source>
        <dbReference type="Pfam" id="PF02770"/>
    </source>
</evidence>
<dbReference type="InterPro" id="IPR036250">
    <property type="entry name" value="AcylCo_DH-like_C"/>
</dbReference>
<dbReference type="PANTHER" id="PTHR43292:SF3">
    <property type="entry name" value="ACYL-COA DEHYDROGENASE FADE29"/>
    <property type="match status" value="1"/>
</dbReference>
<feature type="domain" description="Acyl-CoA dehydrogenase/oxidase C-terminal" evidence="6">
    <location>
        <begin position="243"/>
        <end position="398"/>
    </location>
</feature>
<proteinExistence type="inferred from homology"/>
<keyword evidence="5" id="KW-0560">Oxidoreductase</keyword>
<dbReference type="InterPro" id="IPR009075">
    <property type="entry name" value="AcylCo_DH/oxidase_C"/>
</dbReference>
<dbReference type="InterPro" id="IPR046373">
    <property type="entry name" value="Acyl-CoA_Oxase/DH_mid-dom_sf"/>
</dbReference>
<sequence length="410" mass="45932">MNLDYGPEYEEFRKEVKDFCKKYQGLEFSDGLGVTLGAGKKSNNKNGLIMTRSEWQKILIEHGYFAREVPKKYGGYGGTIDILKNKIINSEFTKAAVPVATRGQGIDYLVPTLLEIGTEEQKQKYIKPTLHFEMIWCQGYSEPNSGSDLASLQTKGILDGDSWVINGQKIWTSTAKYADMMFCLVRTEPDAPKHKGISYLLIPMDTPGIEIRPLVDMTLNASFNEVFFTDVRIPADNIVGERGQGWLVANITLVYERGSLGDPDVIVSRLNQLLDLMKTETIDGTRIIDKPVFRDRVMKIQGRVLAFQNHGLRLLSARLNKRKDVMLGIMILKLIGTELRHELESLAIDVMGELGTLYEDSPNLRGDGSWQFAYMMYLGLIIGGGTSQIQKNIIAERGLGLPKAPKVKEA</sequence>
<dbReference type="InterPro" id="IPR037069">
    <property type="entry name" value="AcylCoA_DH/ox_N_sf"/>
</dbReference>